<dbReference type="EMBL" id="CP003198">
    <property type="protein sequence ID" value="AFM22410.1"/>
    <property type="molecule type" value="Genomic_DNA"/>
</dbReference>
<dbReference type="AlphaFoldDB" id="I4BYQ3"/>
<proteinExistence type="inferred from homology"/>
<dbReference type="Proteomes" id="UP000006061">
    <property type="component" value="Chromosome"/>
</dbReference>
<dbReference type="InterPro" id="IPR005064">
    <property type="entry name" value="BUG"/>
</dbReference>
<comment type="similarity">
    <text evidence="1">Belongs to the UPF0065 (bug) family.</text>
</comment>
<dbReference type="PANTHER" id="PTHR42928:SF5">
    <property type="entry name" value="BLR1237 PROTEIN"/>
    <property type="match status" value="1"/>
</dbReference>
<evidence type="ECO:0000256" key="2">
    <source>
        <dbReference type="SAM" id="SignalP"/>
    </source>
</evidence>
<dbReference type="Gene3D" id="3.40.190.10">
    <property type="entry name" value="Periplasmic binding protein-like II"/>
    <property type="match status" value="1"/>
</dbReference>
<dbReference type="HOGENOM" id="CLU_045683_1_1_0"/>
<dbReference type="SUPFAM" id="SSF53850">
    <property type="entry name" value="Periplasmic binding protein-like II"/>
    <property type="match status" value="1"/>
</dbReference>
<dbReference type="Gene3D" id="3.40.190.150">
    <property type="entry name" value="Bordetella uptake gene, domain 1"/>
    <property type="match status" value="1"/>
</dbReference>
<dbReference type="Pfam" id="PF03401">
    <property type="entry name" value="TctC"/>
    <property type="match status" value="1"/>
</dbReference>
<reference evidence="4" key="1">
    <citation type="journal article" date="2013" name="Stand. Genomic Sci.">
        <title>Complete genome sequence of the moderate thermophile Anaerobaculum mobile type strain (NGA(T)).</title>
        <authorList>
            <person name="Mavromatis K."/>
            <person name="Stackebrandt E."/>
            <person name="Held B."/>
            <person name="Lapidus A."/>
            <person name="Nolan M."/>
            <person name="Lucas S."/>
            <person name="Hammon N."/>
            <person name="Deshpande S."/>
            <person name="Cheng J.F."/>
            <person name="Tapia R."/>
            <person name="Goodwin L.A."/>
            <person name="Pitluck S."/>
            <person name="Liolios K."/>
            <person name="Pagani I."/>
            <person name="Ivanova N."/>
            <person name="Mikhailova N."/>
            <person name="Huntemann M."/>
            <person name="Pati A."/>
            <person name="Chen A."/>
            <person name="Palaniappan K."/>
            <person name="Land M."/>
            <person name="Rohde M."/>
            <person name="Spring S."/>
            <person name="Goker M."/>
            <person name="Woyke T."/>
            <person name="Detter J.C."/>
            <person name="Bristow J."/>
            <person name="Eisen J.A."/>
            <person name="Markowitz V."/>
            <person name="Hugenholtz P."/>
            <person name="Klenk H.P."/>
            <person name="Kyrpides N.C."/>
        </authorList>
    </citation>
    <scope>NUCLEOTIDE SEQUENCE</scope>
    <source>
        <strain evidence="4">ATCC BAA-54 / DSM 13181 / NGA</strain>
    </source>
</reference>
<dbReference type="STRING" id="891968.Anamo_1824"/>
<dbReference type="PIRSF" id="PIRSF017082">
    <property type="entry name" value="YflP"/>
    <property type="match status" value="1"/>
</dbReference>
<dbReference type="KEGG" id="amo:Anamo_1824"/>
<evidence type="ECO:0000313" key="4">
    <source>
        <dbReference type="Proteomes" id="UP000006061"/>
    </source>
</evidence>
<gene>
    <name evidence="3" type="ordered locus">Anamo_1824</name>
</gene>
<organism evidence="3 4">
    <name type="scientific">Acetomicrobium mobile (strain ATCC BAA-54 / DSM 13181 / JCM 12221 / NGA)</name>
    <name type="common">Anaerobaculum mobile</name>
    <dbReference type="NCBI Taxonomy" id="891968"/>
    <lineage>
        <taxon>Bacteria</taxon>
        <taxon>Thermotogati</taxon>
        <taxon>Synergistota</taxon>
        <taxon>Synergistia</taxon>
        <taxon>Synergistales</taxon>
        <taxon>Acetomicrobiaceae</taxon>
        <taxon>Acetomicrobium</taxon>
    </lineage>
</organism>
<dbReference type="PANTHER" id="PTHR42928">
    <property type="entry name" value="TRICARBOXYLATE-BINDING PROTEIN"/>
    <property type="match status" value="1"/>
</dbReference>
<name>I4BYQ3_ACEMN</name>
<sequence length="325" mass="35571" precursor="true">MFKKCILVVLLLSIVVGYMAVAPKAEAKGAYPEQAVTVIVPYSAGGASDVAARLIAEFWKKYTGQEMAIVNVVGAEGAVGARQVKGARPDGYTVLWYHQAILGNLYLGVADLKWTDFVPACVVTKTSRVTATRPDMPWKNLKDAIEDAKAHPNKYVYGTGAGGIAYLEYAAVEAAAPKAFRVVPNEGGDAQRIVALLGKHVDLIPVGLVSLVSYIKTNEIKVLAVHDNERDKFIPNVPCSAELGYPDLVFPMTNTFFFPPKTPESVVSSFNAIMKKIIDDPEFKQKLADMVYAVPFFKTGDELVKFWQGQEVTYKKLAEYVVNKK</sequence>
<dbReference type="eggNOG" id="COG3181">
    <property type="taxonomic scope" value="Bacteria"/>
</dbReference>
<protein>
    <recommendedName>
        <fullName evidence="5">Tripartite-type tricarboxylate transporter, receptor component TctC</fullName>
    </recommendedName>
</protein>
<dbReference type="CDD" id="cd07012">
    <property type="entry name" value="PBP2_Bug_TTT"/>
    <property type="match status" value="1"/>
</dbReference>
<evidence type="ECO:0008006" key="5">
    <source>
        <dbReference type="Google" id="ProtNLM"/>
    </source>
</evidence>
<dbReference type="PATRIC" id="fig|891968.3.peg.1810"/>
<feature type="signal peptide" evidence="2">
    <location>
        <begin position="1"/>
        <end position="27"/>
    </location>
</feature>
<keyword evidence="4" id="KW-1185">Reference proteome</keyword>
<evidence type="ECO:0000313" key="3">
    <source>
        <dbReference type="EMBL" id="AFM22410.1"/>
    </source>
</evidence>
<evidence type="ECO:0000256" key="1">
    <source>
        <dbReference type="ARBA" id="ARBA00006987"/>
    </source>
</evidence>
<feature type="chain" id="PRO_5003686782" description="Tripartite-type tricarboxylate transporter, receptor component TctC" evidence="2">
    <location>
        <begin position="28"/>
        <end position="325"/>
    </location>
</feature>
<keyword evidence="2" id="KW-0732">Signal</keyword>
<accession>I4BYQ3</accession>
<dbReference type="InterPro" id="IPR042100">
    <property type="entry name" value="Bug_dom1"/>
</dbReference>